<dbReference type="AlphaFoldDB" id="F8ETT7"/>
<dbReference type="GO" id="GO:0036222">
    <property type="term" value="F:XTP diphosphatase activity"/>
    <property type="evidence" value="ECO:0007669"/>
    <property type="project" value="UniProtKB-UniRule"/>
</dbReference>
<feature type="binding site" evidence="10">
    <location>
        <begin position="192"/>
        <end position="193"/>
    </location>
    <ligand>
        <name>substrate</name>
    </ligand>
</feature>
<dbReference type="CDD" id="cd00515">
    <property type="entry name" value="HAM1"/>
    <property type="match status" value="1"/>
</dbReference>
<evidence type="ECO:0000256" key="5">
    <source>
        <dbReference type="ARBA" id="ARBA00022801"/>
    </source>
</evidence>
<sequence>MSGASSRRKLAPGRLVLASHNKGKLAEISTLLQPYGLETVSAADLGLPEPEEDGDSFIANAEIKARFVAQETGLVALADDSGLCVDALDQAPGIYSARWAGEPRDFDKAMARIHDLVEEKGSDASKKAHFVCAMSLCWPDGHVENFEGHVWGNLVWPPRGARGFGYDPIFVAEGQNQSFAEMAADAKRAISHRTAAFRQLIEGCLA</sequence>
<evidence type="ECO:0000256" key="4">
    <source>
        <dbReference type="ARBA" id="ARBA00022741"/>
    </source>
</evidence>
<dbReference type="SUPFAM" id="SSF52972">
    <property type="entry name" value="ITPase-like"/>
    <property type="match status" value="1"/>
</dbReference>
<protein>
    <recommendedName>
        <fullName evidence="10">dITP/XTP pyrophosphatase</fullName>
        <ecNumber evidence="10">3.6.1.66</ecNumber>
    </recommendedName>
    <alternativeName>
        <fullName evidence="10">Non-canonical purine NTP pyrophosphatase</fullName>
    </alternativeName>
    <alternativeName>
        <fullName evidence="10">Non-standard purine NTP pyrophosphatase</fullName>
    </alternativeName>
    <alternativeName>
        <fullName evidence="10">Nucleoside-triphosphate diphosphatase</fullName>
    </alternativeName>
    <alternativeName>
        <fullName evidence="10">Nucleoside-triphosphate pyrophosphatase</fullName>
        <shortName evidence="10">NTPase</shortName>
    </alternativeName>
</protein>
<feature type="active site" description="Proton acceptor" evidence="10">
    <location>
        <position position="80"/>
    </location>
</feature>
<dbReference type="GO" id="GO:0035870">
    <property type="term" value="F:dITP diphosphatase activity"/>
    <property type="evidence" value="ECO:0007669"/>
    <property type="project" value="UniProtKB-UniRule"/>
</dbReference>
<accession>F8ETT7</accession>
<dbReference type="GO" id="GO:0000166">
    <property type="term" value="F:nucleotide binding"/>
    <property type="evidence" value="ECO:0007669"/>
    <property type="project" value="UniProtKB-KW"/>
</dbReference>
<comment type="catalytic activity">
    <reaction evidence="10">
        <text>ITP + H2O = IMP + diphosphate + H(+)</text>
        <dbReference type="Rhea" id="RHEA:29399"/>
        <dbReference type="ChEBI" id="CHEBI:15377"/>
        <dbReference type="ChEBI" id="CHEBI:15378"/>
        <dbReference type="ChEBI" id="CHEBI:33019"/>
        <dbReference type="ChEBI" id="CHEBI:58053"/>
        <dbReference type="ChEBI" id="CHEBI:61402"/>
        <dbReference type="EC" id="3.6.1.66"/>
    </reaction>
</comment>
<keyword evidence="5 10" id="KW-0378">Hydrolase</keyword>
<comment type="subunit">
    <text evidence="2 10">Homodimer.</text>
</comment>
<feature type="binding site" evidence="10">
    <location>
        <position position="187"/>
    </location>
    <ligand>
        <name>substrate</name>
    </ligand>
</feature>
<dbReference type="InterPro" id="IPR002637">
    <property type="entry name" value="RdgB/HAM1"/>
</dbReference>
<reference evidence="12 13" key="1">
    <citation type="journal article" date="2011" name="J. Bacteriol.">
        <title>Genome sequence of the ethanol-producing Zymomonas mobilis subsp. pomaceae lectotype strain ATCC 29192.</title>
        <authorList>
            <person name="Kouvelis V.N."/>
            <person name="Davenport K.W."/>
            <person name="Brettin T.S."/>
            <person name="Bruce D."/>
            <person name="Detter C."/>
            <person name="Han C.S."/>
            <person name="Nolan M."/>
            <person name="Tapia R."/>
            <person name="Damoulaki A."/>
            <person name="Kyrpides N.C."/>
            <person name="Typas M.A."/>
            <person name="Pappas K.M."/>
        </authorList>
    </citation>
    <scope>NUCLEOTIDE SEQUENCE [LARGE SCALE GENOMIC DNA]</scope>
    <source>
        <strain evidence="13">ATCC 29192 / DSM 22645 / JCM 10191 / CCUG 17912 / NBRC 13757 / NCIMB 11200 / NRRL B-4491 / Barker I</strain>
    </source>
</reference>
<evidence type="ECO:0000313" key="13">
    <source>
        <dbReference type="Proteomes" id="UP000000491"/>
    </source>
</evidence>
<dbReference type="GO" id="GO:0009117">
    <property type="term" value="P:nucleotide metabolic process"/>
    <property type="evidence" value="ECO:0007669"/>
    <property type="project" value="UniProtKB-KW"/>
</dbReference>
<dbReference type="KEGG" id="zmp:Zymop_1139"/>
<feature type="binding site" evidence="10">
    <location>
        <begin position="19"/>
        <end position="24"/>
    </location>
    <ligand>
        <name>substrate</name>
    </ligand>
</feature>
<proteinExistence type="inferred from homology"/>
<dbReference type="Gene3D" id="3.90.950.10">
    <property type="match status" value="1"/>
</dbReference>
<evidence type="ECO:0000256" key="1">
    <source>
        <dbReference type="ARBA" id="ARBA00008023"/>
    </source>
</evidence>
<organism evidence="12 13">
    <name type="scientific">Zymomonas mobilis subsp. pomaceae (strain ATCC 29192 / DSM 22645 / JCM 10191 / CCUG 17912 / NBRC 13757 / NCIMB 11200 / NRRL B-4491 / Barker I)</name>
    <dbReference type="NCBI Taxonomy" id="579138"/>
    <lineage>
        <taxon>Bacteria</taxon>
        <taxon>Pseudomonadati</taxon>
        <taxon>Pseudomonadota</taxon>
        <taxon>Alphaproteobacteria</taxon>
        <taxon>Sphingomonadales</taxon>
        <taxon>Zymomonadaceae</taxon>
        <taxon>Zymomonas</taxon>
    </lineage>
</organism>
<evidence type="ECO:0000256" key="9">
    <source>
        <dbReference type="ARBA" id="ARBA00052017"/>
    </source>
</evidence>
<evidence type="ECO:0000256" key="7">
    <source>
        <dbReference type="ARBA" id="ARBA00023080"/>
    </source>
</evidence>
<comment type="similarity">
    <text evidence="1 10 11">Belongs to the HAM1 NTPase family.</text>
</comment>
<dbReference type="HOGENOM" id="CLU_082080_0_0_5"/>
<evidence type="ECO:0000313" key="12">
    <source>
        <dbReference type="EMBL" id="AEI38034.1"/>
    </source>
</evidence>
<dbReference type="GO" id="GO:0017111">
    <property type="term" value="F:ribonucleoside triphosphate phosphatase activity"/>
    <property type="evidence" value="ECO:0007669"/>
    <property type="project" value="InterPro"/>
</dbReference>
<dbReference type="HAMAP" id="MF_01405">
    <property type="entry name" value="Non_canon_purine_NTPase"/>
    <property type="match status" value="1"/>
</dbReference>
<keyword evidence="4 10" id="KW-0547">Nucleotide-binding</keyword>
<feature type="binding site" evidence="10">
    <location>
        <position position="51"/>
    </location>
    <ligand>
        <name>Mg(2+)</name>
        <dbReference type="ChEBI" id="CHEBI:18420"/>
    </ligand>
</feature>
<evidence type="ECO:0000256" key="10">
    <source>
        <dbReference type="HAMAP-Rule" id="MF_01405"/>
    </source>
</evidence>
<evidence type="ECO:0000256" key="8">
    <source>
        <dbReference type="ARBA" id="ARBA00051875"/>
    </source>
</evidence>
<dbReference type="EMBL" id="CP002865">
    <property type="protein sequence ID" value="AEI38034.1"/>
    <property type="molecule type" value="Genomic_DNA"/>
</dbReference>
<dbReference type="Proteomes" id="UP000000491">
    <property type="component" value="Chromosome"/>
</dbReference>
<dbReference type="STRING" id="579138.Zymop_1139"/>
<dbReference type="InterPro" id="IPR029001">
    <property type="entry name" value="ITPase-like_fam"/>
</dbReference>
<keyword evidence="3 10" id="KW-0479">Metal-binding</keyword>
<dbReference type="GO" id="GO:0009146">
    <property type="term" value="P:purine nucleoside triphosphate catabolic process"/>
    <property type="evidence" value="ECO:0007669"/>
    <property type="project" value="UniProtKB-UniRule"/>
</dbReference>
<dbReference type="PATRIC" id="fig|579138.3.peg.1207"/>
<dbReference type="InterPro" id="IPR020922">
    <property type="entry name" value="dITP/XTP_pyrophosphatase"/>
</dbReference>
<feature type="binding site" evidence="10">
    <location>
        <position position="81"/>
    </location>
    <ligand>
        <name>substrate</name>
    </ligand>
</feature>
<dbReference type="RefSeq" id="WP_013934429.1">
    <property type="nucleotide sequence ID" value="NC_015709.1"/>
</dbReference>
<evidence type="ECO:0000256" key="6">
    <source>
        <dbReference type="ARBA" id="ARBA00022842"/>
    </source>
</evidence>
<comment type="catalytic activity">
    <reaction evidence="8 10">
        <text>dITP + H2O = dIMP + diphosphate + H(+)</text>
        <dbReference type="Rhea" id="RHEA:28342"/>
        <dbReference type="ChEBI" id="CHEBI:15377"/>
        <dbReference type="ChEBI" id="CHEBI:15378"/>
        <dbReference type="ChEBI" id="CHEBI:33019"/>
        <dbReference type="ChEBI" id="CHEBI:61194"/>
        <dbReference type="ChEBI" id="CHEBI:61382"/>
        <dbReference type="EC" id="3.6.1.66"/>
    </reaction>
</comment>
<dbReference type="GO" id="GO:0005829">
    <property type="term" value="C:cytosol"/>
    <property type="evidence" value="ECO:0007669"/>
    <property type="project" value="TreeGrafter"/>
</dbReference>
<evidence type="ECO:0000256" key="3">
    <source>
        <dbReference type="ARBA" id="ARBA00022723"/>
    </source>
</evidence>
<dbReference type="PANTHER" id="PTHR11067">
    <property type="entry name" value="INOSINE TRIPHOSPHATE PYROPHOSPHATASE/HAM1 PROTEIN"/>
    <property type="match status" value="1"/>
</dbReference>
<evidence type="ECO:0000256" key="2">
    <source>
        <dbReference type="ARBA" id="ARBA00011738"/>
    </source>
</evidence>
<dbReference type="PANTHER" id="PTHR11067:SF9">
    <property type="entry name" value="INOSINE TRIPHOSPHATE PYROPHOSPHATASE"/>
    <property type="match status" value="1"/>
</dbReference>
<comment type="catalytic activity">
    <reaction evidence="9 10">
        <text>XTP + H2O = XMP + diphosphate + H(+)</text>
        <dbReference type="Rhea" id="RHEA:28610"/>
        <dbReference type="ChEBI" id="CHEBI:15377"/>
        <dbReference type="ChEBI" id="CHEBI:15378"/>
        <dbReference type="ChEBI" id="CHEBI:33019"/>
        <dbReference type="ChEBI" id="CHEBI:57464"/>
        <dbReference type="ChEBI" id="CHEBI:61314"/>
        <dbReference type="EC" id="3.6.1.66"/>
    </reaction>
</comment>
<dbReference type="NCBIfam" id="TIGR00042">
    <property type="entry name" value="RdgB/HAM1 family non-canonical purine NTP pyrophosphatase"/>
    <property type="match status" value="1"/>
</dbReference>
<feature type="binding site" evidence="10">
    <location>
        <position position="80"/>
    </location>
    <ligand>
        <name>Mg(2+)</name>
        <dbReference type="ChEBI" id="CHEBI:18420"/>
    </ligand>
</feature>
<dbReference type="EC" id="3.6.1.66" evidence="10"/>
<comment type="cofactor">
    <cofactor evidence="10">
        <name>Mg(2+)</name>
        <dbReference type="ChEBI" id="CHEBI:18420"/>
    </cofactor>
    <text evidence="10">Binds 1 Mg(2+) ion per subunit.</text>
</comment>
<dbReference type="eggNOG" id="COG0127">
    <property type="taxonomic scope" value="Bacteria"/>
</dbReference>
<comment type="function">
    <text evidence="10">Pyrophosphatase that catalyzes the hydrolysis of nucleoside triphosphates to their monophosphate derivatives, with a high preference for the non-canonical purine nucleotides XTP (xanthosine triphosphate), dITP (deoxyinosine triphosphate) and ITP. Seems to function as a house-cleaning enzyme that removes non-canonical purine nucleotides from the nucleotide pool, thus preventing their incorporation into DNA/RNA and avoiding chromosomal lesions.</text>
</comment>
<gene>
    <name evidence="12" type="ordered locus">Zymop_1139</name>
</gene>
<keyword evidence="7 10" id="KW-0546">Nucleotide metabolism</keyword>
<dbReference type="GO" id="GO:0046872">
    <property type="term" value="F:metal ion binding"/>
    <property type="evidence" value="ECO:0007669"/>
    <property type="project" value="UniProtKB-KW"/>
</dbReference>
<keyword evidence="6 10" id="KW-0460">Magnesium</keyword>
<dbReference type="GO" id="GO:0036220">
    <property type="term" value="F:ITP diphosphatase activity"/>
    <property type="evidence" value="ECO:0007669"/>
    <property type="project" value="UniProtKB-UniRule"/>
</dbReference>
<dbReference type="Pfam" id="PF01725">
    <property type="entry name" value="Ham1p_like"/>
    <property type="match status" value="1"/>
</dbReference>
<evidence type="ECO:0000256" key="11">
    <source>
        <dbReference type="RuleBase" id="RU003781"/>
    </source>
</evidence>
<name>F8ETT7_ZYMMT</name>
<feature type="binding site" evidence="10">
    <location>
        <begin position="164"/>
        <end position="167"/>
    </location>
    <ligand>
        <name>substrate</name>
    </ligand>
</feature>
<dbReference type="FunFam" id="3.90.950.10:FF:000001">
    <property type="entry name" value="dITP/XTP pyrophosphatase"/>
    <property type="match status" value="1"/>
</dbReference>